<dbReference type="CDD" id="cd00077">
    <property type="entry name" value="HDc"/>
    <property type="match status" value="1"/>
</dbReference>
<proteinExistence type="predicted"/>
<dbReference type="PANTHER" id="PTHR33594:SF1">
    <property type="entry name" value="HD_PDEASE DOMAIN-CONTAINING PROTEIN"/>
    <property type="match status" value="1"/>
</dbReference>
<dbReference type="PROSITE" id="PS51831">
    <property type="entry name" value="HD"/>
    <property type="match status" value="1"/>
</dbReference>
<dbReference type="STRING" id="926550.CLDAP_07780"/>
<dbReference type="NCBIfam" id="TIGR00277">
    <property type="entry name" value="HDIG"/>
    <property type="match status" value="1"/>
</dbReference>
<dbReference type="SMART" id="SM00471">
    <property type="entry name" value="HDc"/>
    <property type="match status" value="1"/>
</dbReference>
<evidence type="ECO:0000313" key="3">
    <source>
        <dbReference type="Proteomes" id="UP000007880"/>
    </source>
</evidence>
<dbReference type="PATRIC" id="fig|926550.5.peg.819"/>
<accession>I0I0N0</accession>
<dbReference type="HOGENOM" id="CLU_036524_3_1_0"/>
<keyword evidence="3" id="KW-1185">Reference proteome</keyword>
<sequence>MAESLLSIQEARLLYQAGDAAHDFDHVLRVACLAERIAAAEGADIIVVRLAALLHDLPASDESQELAADRRNAHHRLAADRARRLLRERGASSKLIEQVAHCIVTHRYRDETVQPQTLEAQCLYDADKLDAIGAIGVARAFAYAGTHGNRLWCKPAPSIAPTENDRSEPDYTPVHEYVFKLRRLLDSLHTPTGRAIGRRRHATMVTFFEHLDAEMAETFTLSPEHLFVEQDP</sequence>
<evidence type="ECO:0000313" key="2">
    <source>
        <dbReference type="EMBL" id="BAL98817.1"/>
    </source>
</evidence>
<dbReference type="InterPro" id="IPR006675">
    <property type="entry name" value="HDIG_dom"/>
</dbReference>
<dbReference type="AlphaFoldDB" id="I0I0N0"/>
<dbReference type="InterPro" id="IPR006674">
    <property type="entry name" value="HD_domain"/>
</dbReference>
<name>I0I0N0_CALAS</name>
<dbReference type="SUPFAM" id="SSF109604">
    <property type="entry name" value="HD-domain/PDEase-like"/>
    <property type="match status" value="1"/>
</dbReference>
<reference evidence="2 3" key="1">
    <citation type="submission" date="2012-02" db="EMBL/GenBank/DDBJ databases">
        <title>Complete genome sequence of Caldilinea aerophila DSM 14535 (= NBRC 102666).</title>
        <authorList>
            <person name="Oguchi A."/>
            <person name="Hosoyama A."/>
            <person name="Sekine M."/>
            <person name="Fukai R."/>
            <person name="Kato Y."/>
            <person name="Nakamura S."/>
            <person name="Hanada S."/>
            <person name="Yamazaki S."/>
            <person name="Fujita N."/>
        </authorList>
    </citation>
    <scope>NUCLEOTIDE SEQUENCE [LARGE SCALE GENOMIC DNA]</scope>
    <source>
        <strain evidence="3">DSM 14535 / JCM 11387 / NBRC 104270 / STL-6-O1</strain>
    </source>
</reference>
<dbReference type="Proteomes" id="UP000007880">
    <property type="component" value="Chromosome"/>
</dbReference>
<feature type="domain" description="HD" evidence="1">
    <location>
        <begin position="23"/>
        <end position="132"/>
    </location>
</feature>
<dbReference type="Gene3D" id="1.10.3210.50">
    <property type="match status" value="1"/>
</dbReference>
<evidence type="ECO:0000259" key="1">
    <source>
        <dbReference type="PROSITE" id="PS51831"/>
    </source>
</evidence>
<dbReference type="RefSeq" id="WP_014432058.1">
    <property type="nucleotide sequence ID" value="NC_017079.1"/>
</dbReference>
<gene>
    <name evidence="2" type="ordered locus">CLDAP_07780</name>
</gene>
<dbReference type="eggNOG" id="COG1418">
    <property type="taxonomic scope" value="Bacteria"/>
</dbReference>
<dbReference type="Pfam" id="PF01966">
    <property type="entry name" value="HD"/>
    <property type="match status" value="1"/>
</dbReference>
<dbReference type="EMBL" id="AP012337">
    <property type="protein sequence ID" value="BAL98817.1"/>
    <property type="molecule type" value="Genomic_DNA"/>
</dbReference>
<dbReference type="KEGG" id="cap:CLDAP_07780"/>
<organism evidence="2 3">
    <name type="scientific">Caldilinea aerophila (strain DSM 14535 / JCM 11387 / NBRC 104270 / STL-6-O1)</name>
    <dbReference type="NCBI Taxonomy" id="926550"/>
    <lineage>
        <taxon>Bacteria</taxon>
        <taxon>Bacillati</taxon>
        <taxon>Chloroflexota</taxon>
        <taxon>Caldilineae</taxon>
        <taxon>Caldilineales</taxon>
        <taxon>Caldilineaceae</taxon>
        <taxon>Caldilinea</taxon>
    </lineage>
</organism>
<protein>
    <recommendedName>
        <fullName evidence="1">HD domain-containing protein</fullName>
    </recommendedName>
</protein>
<dbReference type="PANTHER" id="PTHR33594">
    <property type="entry name" value="SUPERFAMILY HYDROLASE, PUTATIVE (AFU_ORTHOLOGUE AFUA_1G03035)-RELATED"/>
    <property type="match status" value="1"/>
</dbReference>
<dbReference type="InterPro" id="IPR003607">
    <property type="entry name" value="HD/PDEase_dom"/>
</dbReference>